<feature type="compositionally biased region" description="Low complexity" evidence="1">
    <location>
        <begin position="30"/>
        <end position="52"/>
    </location>
</feature>
<keyword evidence="3" id="KW-1185">Reference proteome</keyword>
<dbReference type="InterPro" id="IPR011047">
    <property type="entry name" value="Quinoprotein_ADH-like_sf"/>
</dbReference>
<sequence>MTGIAAAALLVAGCGAGAEGQEPPGSADQTSTEPSPAPSDPSSEPSEPSTEPTEPPEPDAVLGDWVELPPNMWLVASDDEGRAAFSVGETWFAGESLYGDLAAYDVTTSAQIWALEGVRQYALLARVESTGTAVVSVVADDGGDLLVATEWATGQPRWQVPIADLDICPSFDISPLTGADVVVLSASASQCGTDSGAAVLTLDAATGAQLAPLDLPGSVWPVVVGDEIWAVATDGTDLTAARFDPVSGDTATVSVPWSDPSVAAISNDDPLATHWIEKFDDGVAAIGVWSGSTVPDGRILLDWDTGVASEFTGAPDCFHEWVALNDPAGRTCLAGVVADDGLDGGVASVSYDGERYWEIPDAQAGFVVDGFAAMDVFDRPMESSGWLVSAGDDLLTLMARTSDEPLWVAGAGEGSGAIGYGYLAAVDVVVARVQQGPGPADNLVLALDASTGAELDRLTVGPLMLLATDTAVGLSGEDATLVRMVLPG</sequence>
<gene>
    <name evidence="2" type="ORF">EXU48_05255</name>
</gene>
<proteinExistence type="predicted"/>
<dbReference type="EMBL" id="SMNA01000002">
    <property type="protein sequence ID" value="TDE97590.1"/>
    <property type="molecule type" value="Genomic_DNA"/>
</dbReference>
<comment type="caution">
    <text evidence="2">The sequence shown here is derived from an EMBL/GenBank/DDBJ whole genome shotgun (WGS) entry which is preliminary data.</text>
</comment>
<accession>A0ABY2E9W8</accession>
<dbReference type="SUPFAM" id="SSF50998">
    <property type="entry name" value="Quinoprotein alcohol dehydrogenase-like"/>
    <property type="match status" value="1"/>
</dbReference>
<feature type="region of interest" description="Disordered" evidence="1">
    <location>
        <begin position="16"/>
        <end position="64"/>
    </location>
</feature>
<evidence type="ECO:0000313" key="3">
    <source>
        <dbReference type="Proteomes" id="UP000504882"/>
    </source>
</evidence>
<dbReference type="Proteomes" id="UP000504882">
    <property type="component" value="Unassembled WGS sequence"/>
</dbReference>
<evidence type="ECO:0000256" key="1">
    <source>
        <dbReference type="SAM" id="MobiDB-lite"/>
    </source>
</evidence>
<dbReference type="RefSeq" id="WP_133106518.1">
    <property type="nucleotide sequence ID" value="NZ_SMNA01000002.1"/>
</dbReference>
<name>A0ABY2E9W8_9MICO</name>
<organism evidence="2 3">
    <name type="scientific">Occultella glacieicola</name>
    <dbReference type="NCBI Taxonomy" id="2518684"/>
    <lineage>
        <taxon>Bacteria</taxon>
        <taxon>Bacillati</taxon>
        <taxon>Actinomycetota</taxon>
        <taxon>Actinomycetes</taxon>
        <taxon>Micrococcales</taxon>
        <taxon>Ruaniaceae</taxon>
        <taxon>Occultella</taxon>
    </lineage>
</organism>
<evidence type="ECO:0000313" key="2">
    <source>
        <dbReference type="EMBL" id="TDE97590.1"/>
    </source>
</evidence>
<reference evidence="2 3" key="1">
    <citation type="submission" date="2019-03" db="EMBL/GenBank/DDBJ databases">
        <title>Genomic features of bacteria from cold environments.</title>
        <authorList>
            <person name="Shen L."/>
        </authorList>
    </citation>
    <scope>NUCLEOTIDE SEQUENCE [LARGE SCALE GENOMIC DNA]</scope>
    <source>
        <strain evidence="3">T3246-1</strain>
    </source>
</reference>
<protein>
    <submittedName>
        <fullName evidence="2">Uncharacterized protein</fullName>
    </submittedName>
</protein>